<gene>
    <name evidence="3" type="ORF">THMIRHAM_15440</name>
</gene>
<feature type="chain" id="PRO_5045947541" evidence="1">
    <location>
        <begin position="23"/>
        <end position="192"/>
    </location>
</feature>
<dbReference type="SMART" id="SM00867">
    <property type="entry name" value="YceI"/>
    <property type="match status" value="1"/>
</dbReference>
<dbReference type="PANTHER" id="PTHR34406:SF1">
    <property type="entry name" value="PROTEIN YCEI"/>
    <property type="match status" value="1"/>
</dbReference>
<proteinExistence type="predicted"/>
<feature type="domain" description="Lipid/polyisoprenoid-binding YceI-like" evidence="2">
    <location>
        <begin position="26"/>
        <end position="190"/>
    </location>
</feature>
<dbReference type="InterPro" id="IPR007372">
    <property type="entry name" value="Lipid/polyisoprenoid-bd_YceI"/>
</dbReference>
<dbReference type="Pfam" id="PF04264">
    <property type="entry name" value="YceI"/>
    <property type="match status" value="1"/>
</dbReference>
<evidence type="ECO:0000313" key="3">
    <source>
        <dbReference type="EMBL" id="BCN93759.1"/>
    </source>
</evidence>
<dbReference type="InterPro" id="IPR036761">
    <property type="entry name" value="TTHA0802/YceI-like_sf"/>
</dbReference>
<accession>A0ABM7MEC0</accession>
<dbReference type="EMBL" id="AP024202">
    <property type="protein sequence ID" value="BCN93759.1"/>
    <property type="molecule type" value="Genomic_DNA"/>
</dbReference>
<name>A0ABM7MEC0_9GAMM</name>
<dbReference type="RefSeq" id="WP_237261124.1">
    <property type="nucleotide sequence ID" value="NZ_AP024202.1"/>
</dbReference>
<dbReference type="Gene3D" id="2.40.128.110">
    <property type="entry name" value="Lipid/polyisoprenoid-binding, YceI-like"/>
    <property type="match status" value="1"/>
</dbReference>
<sequence length="192" mass="21051">MTKLKVLFLATSLIGAPTVAVSAPVDYAIDTQGMHASINFKIQHLGYSWIVGRFNHFSGDYQYDNENIANSKIQVKIKTDSVNTNHAERDKHLRSADFLNVNKYPESSFVSTAFSGSDKTIEIKGNFTLNGVTKPIVIQAHKVGEGKDPWGGYRSGFNGNTEIKLADYNISKDLGPASATVLLELNIEGVKK</sequence>
<evidence type="ECO:0000259" key="2">
    <source>
        <dbReference type="SMART" id="SM00867"/>
    </source>
</evidence>
<dbReference type="NCBIfam" id="NF002994">
    <property type="entry name" value="PRK03757.1"/>
    <property type="match status" value="1"/>
</dbReference>
<feature type="signal peptide" evidence="1">
    <location>
        <begin position="1"/>
        <end position="22"/>
    </location>
</feature>
<keyword evidence="1" id="KW-0732">Signal</keyword>
<dbReference type="Proteomes" id="UP001054820">
    <property type="component" value="Chromosome"/>
</dbReference>
<organism evidence="3 4">
    <name type="scientific">Thiomicrorhabdus immobilis</name>
    <dbReference type="NCBI Taxonomy" id="2791037"/>
    <lineage>
        <taxon>Bacteria</taxon>
        <taxon>Pseudomonadati</taxon>
        <taxon>Pseudomonadota</taxon>
        <taxon>Gammaproteobacteria</taxon>
        <taxon>Thiotrichales</taxon>
        <taxon>Piscirickettsiaceae</taxon>
        <taxon>Thiomicrorhabdus</taxon>
    </lineage>
</organism>
<protein>
    <submittedName>
        <fullName evidence="3">UPF0312 protein</fullName>
    </submittedName>
</protein>
<reference evidence="3" key="1">
    <citation type="journal article" date="2022" name="Arch. Microbiol.">
        <title>Thiomicrorhabdus immobilis sp. nov., a mesophilic sulfur-oxidizing bacterium isolated from sediment of a brackish lake in northern Japan.</title>
        <authorList>
            <person name="Kojima H."/>
            <person name="Mochizuki J."/>
            <person name="Kanda M."/>
            <person name="Watanabe T."/>
            <person name="Fukui M."/>
        </authorList>
    </citation>
    <scope>NUCLEOTIDE SEQUENCE</scope>
    <source>
        <strain evidence="3">Am19</strain>
    </source>
</reference>
<keyword evidence="4" id="KW-1185">Reference proteome</keyword>
<evidence type="ECO:0000313" key="4">
    <source>
        <dbReference type="Proteomes" id="UP001054820"/>
    </source>
</evidence>
<dbReference type="PANTHER" id="PTHR34406">
    <property type="entry name" value="PROTEIN YCEI"/>
    <property type="match status" value="1"/>
</dbReference>
<dbReference type="SUPFAM" id="SSF101874">
    <property type="entry name" value="YceI-like"/>
    <property type="match status" value="1"/>
</dbReference>
<evidence type="ECO:0000256" key="1">
    <source>
        <dbReference type="SAM" id="SignalP"/>
    </source>
</evidence>